<proteinExistence type="predicted"/>
<dbReference type="AlphaFoldDB" id="A0AAN9RD34"/>
<organism evidence="2 3">
    <name type="scientific">Canavalia gladiata</name>
    <name type="common">Sword bean</name>
    <name type="synonym">Dolichos gladiatus</name>
    <dbReference type="NCBI Taxonomy" id="3824"/>
    <lineage>
        <taxon>Eukaryota</taxon>
        <taxon>Viridiplantae</taxon>
        <taxon>Streptophyta</taxon>
        <taxon>Embryophyta</taxon>
        <taxon>Tracheophyta</taxon>
        <taxon>Spermatophyta</taxon>
        <taxon>Magnoliopsida</taxon>
        <taxon>eudicotyledons</taxon>
        <taxon>Gunneridae</taxon>
        <taxon>Pentapetalae</taxon>
        <taxon>rosids</taxon>
        <taxon>fabids</taxon>
        <taxon>Fabales</taxon>
        <taxon>Fabaceae</taxon>
        <taxon>Papilionoideae</taxon>
        <taxon>50 kb inversion clade</taxon>
        <taxon>NPAAA clade</taxon>
        <taxon>indigoferoid/millettioid clade</taxon>
        <taxon>Phaseoleae</taxon>
        <taxon>Canavalia</taxon>
    </lineage>
</organism>
<gene>
    <name evidence="2" type="ORF">VNO77_04347</name>
</gene>
<name>A0AAN9RD34_CANGL</name>
<accession>A0AAN9RD34</accession>
<dbReference type="EMBL" id="JAYMYQ010000001">
    <property type="protein sequence ID" value="KAK7362238.1"/>
    <property type="molecule type" value="Genomic_DNA"/>
</dbReference>
<dbReference type="Proteomes" id="UP001367508">
    <property type="component" value="Unassembled WGS sequence"/>
</dbReference>
<keyword evidence="3" id="KW-1185">Reference proteome</keyword>
<evidence type="ECO:0000313" key="2">
    <source>
        <dbReference type="EMBL" id="KAK7362238.1"/>
    </source>
</evidence>
<feature type="region of interest" description="Disordered" evidence="1">
    <location>
        <begin position="97"/>
        <end position="136"/>
    </location>
</feature>
<evidence type="ECO:0000256" key="1">
    <source>
        <dbReference type="SAM" id="MobiDB-lite"/>
    </source>
</evidence>
<protein>
    <submittedName>
        <fullName evidence="2">Uncharacterized protein</fullName>
    </submittedName>
</protein>
<comment type="caution">
    <text evidence="2">The sequence shown here is derived from an EMBL/GenBank/DDBJ whole genome shotgun (WGS) entry which is preliminary data.</text>
</comment>
<sequence length="136" mass="14815">MRSELSIGTARGKGLKDLGERCPTFLEMQWSHDKVNLVGVSIIQGLGQTCSPARPQISHVGLYGCTQPHRNRGEYSALAASTAFSILHLHQLGNNDVMPQAEDLSRHSKSTPEVQGRQHYGASQKPIEPEIGEGEV</sequence>
<evidence type="ECO:0000313" key="3">
    <source>
        <dbReference type="Proteomes" id="UP001367508"/>
    </source>
</evidence>
<reference evidence="2 3" key="1">
    <citation type="submission" date="2024-01" db="EMBL/GenBank/DDBJ databases">
        <title>The genomes of 5 underutilized Papilionoideae crops provide insights into root nodulation and disease resistanc.</title>
        <authorList>
            <person name="Jiang F."/>
        </authorList>
    </citation>
    <scope>NUCLEOTIDE SEQUENCE [LARGE SCALE GENOMIC DNA]</scope>
    <source>
        <strain evidence="2">LVBAO_FW01</strain>
        <tissue evidence="2">Leaves</tissue>
    </source>
</reference>